<dbReference type="Pfam" id="PF19263">
    <property type="entry name" value="DUF5906"/>
    <property type="match status" value="1"/>
</dbReference>
<evidence type="ECO:0000313" key="6">
    <source>
        <dbReference type="EMBL" id="BCO36017.1"/>
    </source>
</evidence>
<proteinExistence type="predicted"/>
<dbReference type="AlphaFoldDB" id="A0A7R7JG15"/>
<evidence type="ECO:0000313" key="7">
    <source>
        <dbReference type="Proteomes" id="UP000595446"/>
    </source>
</evidence>
<dbReference type="GO" id="GO:0005524">
    <property type="term" value="F:ATP binding"/>
    <property type="evidence" value="ECO:0007669"/>
    <property type="project" value="UniProtKB-KW"/>
</dbReference>
<protein>
    <recommendedName>
        <fullName evidence="5">SF3 helicase domain-containing protein</fullName>
    </recommendedName>
</protein>
<dbReference type="InterPro" id="IPR006500">
    <property type="entry name" value="Helicase_put_C_phage/plasmid"/>
</dbReference>
<dbReference type="PANTHER" id="PTHR35372">
    <property type="entry name" value="ATP BINDING PROTEIN-RELATED"/>
    <property type="match status" value="1"/>
</dbReference>
<evidence type="ECO:0000259" key="5">
    <source>
        <dbReference type="PROSITE" id="PS51206"/>
    </source>
</evidence>
<dbReference type="GO" id="GO:0016787">
    <property type="term" value="F:hydrolase activity"/>
    <property type="evidence" value="ECO:0007669"/>
    <property type="project" value="UniProtKB-KW"/>
</dbReference>
<feature type="domain" description="SF3 helicase" evidence="5">
    <location>
        <begin position="254"/>
        <end position="411"/>
    </location>
</feature>
<keyword evidence="7" id="KW-1185">Reference proteome</keyword>
<dbReference type="EMBL" id="AP024237">
    <property type="protein sequence ID" value="BCO36017.1"/>
    <property type="molecule type" value="Genomic_DNA"/>
</dbReference>
<reference evidence="6 7" key="1">
    <citation type="submission" date="2020-12" db="EMBL/GenBank/DDBJ databases">
        <title>Complete genome sequence of Mycobacterium heckeshornense JCM 15655T, closely related to a pathogenic non-tuberculous mycobacterial species Mycobacterium xenopi.</title>
        <authorList>
            <person name="Yoshida M."/>
            <person name="Fukano H."/>
            <person name="Asakura T."/>
            <person name="Suzuki M."/>
            <person name="Hoshino Y."/>
        </authorList>
    </citation>
    <scope>NUCLEOTIDE SEQUENCE [LARGE SCALE GENOMIC DNA]</scope>
    <source>
        <strain evidence="6 7">JCM 15655</strain>
    </source>
</reference>
<evidence type="ECO:0000256" key="4">
    <source>
        <dbReference type="SAM" id="MobiDB-lite"/>
    </source>
</evidence>
<dbReference type="InterPro" id="IPR045455">
    <property type="entry name" value="NrS-1_pol-like_helicase"/>
</dbReference>
<name>A0A7R7JG15_9MYCO</name>
<dbReference type="NCBIfam" id="TIGR01613">
    <property type="entry name" value="primase_Cterm"/>
    <property type="match status" value="1"/>
</dbReference>
<dbReference type="SUPFAM" id="SSF52540">
    <property type="entry name" value="P-loop containing nucleoside triphosphate hydrolases"/>
    <property type="match status" value="1"/>
</dbReference>
<keyword evidence="3" id="KW-0067">ATP-binding</keyword>
<dbReference type="Proteomes" id="UP000595446">
    <property type="component" value="Chromosome"/>
</dbReference>
<dbReference type="Gene3D" id="3.40.50.300">
    <property type="entry name" value="P-loop containing nucleotide triphosphate hydrolases"/>
    <property type="match status" value="1"/>
</dbReference>
<feature type="region of interest" description="Disordered" evidence="4">
    <location>
        <begin position="407"/>
        <end position="439"/>
    </location>
</feature>
<evidence type="ECO:0000256" key="1">
    <source>
        <dbReference type="ARBA" id="ARBA00022741"/>
    </source>
</evidence>
<dbReference type="PANTHER" id="PTHR35372:SF2">
    <property type="entry name" value="SF3 HELICASE DOMAIN-CONTAINING PROTEIN"/>
    <property type="match status" value="1"/>
</dbReference>
<dbReference type="InterPro" id="IPR051620">
    <property type="entry name" value="ORF904-like_C"/>
</dbReference>
<organism evidence="6 7">
    <name type="scientific">Mycobacterium heckeshornense</name>
    <dbReference type="NCBI Taxonomy" id="110505"/>
    <lineage>
        <taxon>Bacteria</taxon>
        <taxon>Bacillati</taxon>
        <taxon>Actinomycetota</taxon>
        <taxon>Actinomycetes</taxon>
        <taxon>Mycobacteriales</taxon>
        <taxon>Mycobacteriaceae</taxon>
        <taxon>Mycobacterium</taxon>
    </lineage>
</organism>
<dbReference type="SMART" id="SM00885">
    <property type="entry name" value="D5_N"/>
    <property type="match status" value="1"/>
</dbReference>
<evidence type="ECO:0000256" key="3">
    <source>
        <dbReference type="ARBA" id="ARBA00022840"/>
    </source>
</evidence>
<sequence>MNDSETPHVITFDDVEASLQLRDFEYRKLTRAKRLIAQCPACLDGGGSDALTLTVLSRSGYVALHCDNGCVPLEVVDALKLDGLLRAPRSRDDLAAQHGRQVRIAYLFAEQSSGKAIHAHGLGWFYWSGRRWVEDGGDKRVREYVLRTLRAALNDSLGDPELRKAVAGCETANGIDGVLRIAAALPEFRVEVEELDSDPHLLNCANGTLDLRELALRSHNPDDLLTQITEASYDDTAAGATWEAFLEEVLPNDDVREYPRRVVGMALLGRVEQHILPILTGVGANGKSTLIAAVLYALGSYAMTADPHLFTAGQTSSIGQVDLRGRRIAVVSETDKGAKLAEETVKRLTGGDRIKARKLYQYWVDFDPSHTVFMVTNHPPQVTGDDEALWRRLRVIRFDVVVAARASRRRPGRQAQARRRGDPRVGGARARRLSDRGPG</sequence>
<dbReference type="PROSITE" id="PS51206">
    <property type="entry name" value="SF3_HELICASE_1"/>
    <property type="match status" value="1"/>
</dbReference>
<evidence type="ECO:0000256" key="2">
    <source>
        <dbReference type="ARBA" id="ARBA00022801"/>
    </source>
</evidence>
<dbReference type="Pfam" id="PF08706">
    <property type="entry name" value="D5_N"/>
    <property type="match status" value="1"/>
</dbReference>
<dbReference type="InterPro" id="IPR014818">
    <property type="entry name" value="Phage/plasmid_primase_P4_C"/>
</dbReference>
<dbReference type="RefSeq" id="WP_048893761.1">
    <property type="nucleotide sequence ID" value="NZ_AP024237.1"/>
</dbReference>
<feature type="compositionally biased region" description="Basic residues" evidence="4">
    <location>
        <begin position="407"/>
        <end position="418"/>
    </location>
</feature>
<gene>
    <name evidence="6" type="ORF">MHEC_24500</name>
</gene>
<keyword evidence="2" id="KW-0378">Hydrolase</keyword>
<dbReference type="InterPro" id="IPR027417">
    <property type="entry name" value="P-loop_NTPase"/>
</dbReference>
<accession>A0A7R7JG15</accession>
<keyword evidence="1" id="KW-0547">Nucleotide-binding</keyword>
<dbReference type="InterPro" id="IPR014015">
    <property type="entry name" value="Helicase_SF3_DNA-vir"/>
</dbReference>